<gene>
    <name evidence="2" type="ORF">LFW2832_01201</name>
</gene>
<evidence type="ECO:0000313" key="3">
    <source>
        <dbReference type="Proteomes" id="UP000789941"/>
    </source>
</evidence>
<feature type="transmembrane region" description="Helical" evidence="1">
    <location>
        <begin position="172"/>
        <end position="190"/>
    </location>
</feature>
<evidence type="ECO:0000313" key="2">
    <source>
        <dbReference type="EMBL" id="VVC02713.1"/>
    </source>
</evidence>
<dbReference type="EMBL" id="CABMJJ010000002">
    <property type="protein sequence ID" value="VVC02713.1"/>
    <property type="molecule type" value="Genomic_DNA"/>
</dbReference>
<evidence type="ECO:0000256" key="1">
    <source>
        <dbReference type="SAM" id="Phobius"/>
    </source>
</evidence>
<organism evidence="2 3">
    <name type="scientific">Candidatus Bilamarchaeum dharawalense</name>
    <dbReference type="NCBI Taxonomy" id="2885759"/>
    <lineage>
        <taxon>Archaea</taxon>
        <taxon>Candidatus Micrarchaeota</taxon>
        <taxon>Candidatus Micrarchaeia</taxon>
        <taxon>Candidatus Anstonellales</taxon>
        <taxon>Candidatus Bilamarchaeaceae</taxon>
        <taxon>Candidatus Bilamarchaeum</taxon>
    </lineage>
</organism>
<accession>A0A5E4LNZ5</accession>
<name>A0A5E4LNZ5_9ARCH</name>
<dbReference type="AlphaFoldDB" id="A0A5E4LNZ5"/>
<reference evidence="2 3" key="1">
    <citation type="submission" date="2019-08" db="EMBL/GenBank/DDBJ databases">
        <authorList>
            <person name="Vazquez-Campos X."/>
        </authorList>
    </citation>
    <scope>NUCLEOTIDE SEQUENCE [LARGE SCALE GENOMIC DNA]</scope>
    <source>
        <strain evidence="2">LFW-283_2</strain>
    </source>
</reference>
<sequence length="236" mass="25672">MNVERGKISNVTKYAHGILTKNPQTQLESKLFDYAIGTLVVIILLASVLYYFVLKQPGYVPLLALTVLSSVALVFSKEHMKHYESLTCMEGMMIGMTLGMMSGFMAGAIIGATNGMFYGSVFGLAIGIVFGFQMGRSSGVMGAMEGLMAGLMGGPMGAMSSVMMFNDHLMEFLFIIFGVCFVIIGGLSYMMNREAGSVTNEKHRTNFIEFLVTSLVLFLLLFGMSIYGPKGPVIYL</sequence>
<comment type="caution">
    <text evidence="2">The sequence shown here is derived from an EMBL/GenBank/DDBJ whole genome shotgun (WGS) entry which is preliminary data.</text>
</comment>
<feature type="transmembrane region" description="Helical" evidence="1">
    <location>
        <begin position="210"/>
        <end position="228"/>
    </location>
</feature>
<feature type="transmembrane region" description="Helical" evidence="1">
    <location>
        <begin position="147"/>
        <end position="166"/>
    </location>
</feature>
<dbReference type="Proteomes" id="UP000789941">
    <property type="component" value="Unassembled WGS sequence"/>
</dbReference>
<protein>
    <submittedName>
        <fullName evidence="2">Uncharacterized protein</fullName>
    </submittedName>
</protein>
<feature type="transmembrane region" description="Helical" evidence="1">
    <location>
        <begin position="31"/>
        <end position="53"/>
    </location>
</feature>
<feature type="transmembrane region" description="Helical" evidence="1">
    <location>
        <begin position="116"/>
        <end position="135"/>
    </location>
</feature>
<keyword evidence="1" id="KW-0812">Transmembrane</keyword>
<keyword evidence="1" id="KW-0472">Membrane</keyword>
<feature type="transmembrane region" description="Helical" evidence="1">
    <location>
        <begin position="88"/>
        <end position="110"/>
    </location>
</feature>
<feature type="transmembrane region" description="Helical" evidence="1">
    <location>
        <begin position="59"/>
        <end position="76"/>
    </location>
</feature>
<keyword evidence="1" id="KW-1133">Transmembrane helix</keyword>
<proteinExistence type="predicted"/>